<dbReference type="GO" id="GO:0005929">
    <property type="term" value="C:cilium"/>
    <property type="evidence" value="ECO:0007669"/>
    <property type="project" value="UniProtKB-SubCell"/>
</dbReference>
<organism evidence="9 10">
    <name type="scientific">Syphacia muris</name>
    <dbReference type="NCBI Taxonomy" id="451379"/>
    <lineage>
        <taxon>Eukaryota</taxon>
        <taxon>Metazoa</taxon>
        <taxon>Ecdysozoa</taxon>
        <taxon>Nematoda</taxon>
        <taxon>Chromadorea</taxon>
        <taxon>Rhabditida</taxon>
        <taxon>Spirurina</taxon>
        <taxon>Oxyuridomorpha</taxon>
        <taxon>Oxyuroidea</taxon>
        <taxon>Oxyuridae</taxon>
        <taxon>Syphacia</taxon>
    </lineage>
</organism>
<evidence type="ECO:0000313" key="10">
    <source>
        <dbReference type="WBParaSite" id="SMUV_0000937401-mRNA-1"/>
    </source>
</evidence>
<dbReference type="STRING" id="451379.A0A0N5AWR3"/>
<keyword evidence="4 7" id="KW-0175">Coiled coil</keyword>
<dbReference type="InterPro" id="IPR019366">
    <property type="entry name" value="Clusterin-associated_protein-1"/>
</dbReference>
<keyword evidence="9" id="KW-1185">Reference proteome</keyword>
<evidence type="ECO:0000256" key="4">
    <source>
        <dbReference type="ARBA" id="ARBA00023054"/>
    </source>
</evidence>
<evidence type="ECO:0000256" key="1">
    <source>
        <dbReference type="ARBA" id="ARBA00004138"/>
    </source>
</evidence>
<evidence type="ECO:0000256" key="3">
    <source>
        <dbReference type="ARBA" id="ARBA00022794"/>
    </source>
</evidence>
<keyword evidence="5" id="KW-0969">Cilium</keyword>
<evidence type="ECO:0000256" key="5">
    <source>
        <dbReference type="ARBA" id="ARBA00023069"/>
    </source>
</evidence>
<feature type="compositionally biased region" description="Acidic residues" evidence="8">
    <location>
        <begin position="251"/>
        <end position="267"/>
    </location>
</feature>
<proteinExistence type="inferred from homology"/>
<accession>A0A0N5AWR3</accession>
<keyword evidence="6" id="KW-0966">Cell projection</keyword>
<evidence type="ECO:0000256" key="2">
    <source>
        <dbReference type="ARBA" id="ARBA00008340"/>
    </source>
</evidence>
<evidence type="ECO:0000256" key="6">
    <source>
        <dbReference type="ARBA" id="ARBA00023273"/>
    </source>
</evidence>
<sequence length="294" mass="34000">MSYREIRNFVEMLRVLGYPRLVSMENFRKPNFNLVAELLRWIVGRFNPNSRLPDALTTEQERVVFIKSVVFCLLQSARIKLNPKKLYQADGYAVQELIVPVQILYNAPLTMNLQLQNIMLCRQLASTIPTQGAAIYDLLGKEPYAKVNELDQVEKNVSNISADEQALKEKIIRKQSEYDQHQKRLAKLQAFRPQHMDEYEKHEAKLKQMYEVYVVKFRNLCYLQNMLVGDYINFVFGLARTFGHITGAGLVDDDNDDDDDDDDDEEDNKNIENEANSTTAQVASLEVTNNFHIP</sequence>
<protein>
    <submittedName>
        <fullName evidence="10">Clusterin-associated protein 1</fullName>
    </submittedName>
</protein>
<feature type="region of interest" description="Disordered" evidence="8">
    <location>
        <begin position="249"/>
        <end position="279"/>
    </location>
</feature>
<reference evidence="10" key="1">
    <citation type="submission" date="2017-02" db="UniProtKB">
        <authorList>
            <consortium name="WormBaseParasite"/>
        </authorList>
    </citation>
    <scope>IDENTIFICATION</scope>
</reference>
<dbReference type="Proteomes" id="UP000046393">
    <property type="component" value="Unplaced"/>
</dbReference>
<evidence type="ECO:0000256" key="8">
    <source>
        <dbReference type="SAM" id="MobiDB-lite"/>
    </source>
</evidence>
<comment type="similarity">
    <text evidence="2">Belongs to the CLUAP1 family.</text>
</comment>
<keyword evidence="3" id="KW-0970">Cilium biogenesis/degradation</keyword>
<dbReference type="PANTHER" id="PTHR21547">
    <property type="entry name" value="CLUSTERIN ASSOCIATED PROTEIN 1"/>
    <property type="match status" value="1"/>
</dbReference>
<comment type="subcellular location">
    <subcellularLocation>
        <location evidence="1">Cell projection</location>
        <location evidence="1">Cilium</location>
    </subcellularLocation>
</comment>
<dbReference type="GO" id="GO:0005815">
    <property type="term" value="C:microtubule organizing center"/>
    <property type="evidence" value="ECO:0007669"/>
    <property type="project" value="TreeGrafter"/>
</dbReference>
<dbReference type="AlphaFoldDB" id="A0A0N5AWR3"/>
<name>A0A0N5AWR3_9BILA</name>
<dbReference type="GO" id="GO:0060271">
    <property type="term" value="P:cilium assembly"/>
    <property type="evidence" value="ECO:0007669"/>
    <property type="project" value="TreeGrafter"/>
</dbReference>
<feature type="coiled-coil region" evidence="7">
    <location>
        <begin position="150"/>
        <end position="184"/>
    </location>
</feature>
<dbReference type="PANTHER" id="PTHR21547:SF0">
    <property type="entry name" value="CLUSTERIN-ASSOCIATED PROTEIN 1"/>
    <property type="match status" value="1"/>
</dbReference>
<dbReference type="GO" id="GO:0030992">
    <property type="term" value="C:intraciliary transport particle B"/>
    <property type="evidence" value="ECO:0007669"/>
    <property type="project" value="TreeGrafter"/>
</dbReference>
<evidence type="ECO:0000313" key="9">
    <source>
        <dbReference type="Proteomes" id="UP000046393"/>
    </source>
</evidence>
<dbReference type="WBParaSite" id="SMUV_0000937401-mRNA-1">
    <property type="protein sequence ID" value="SMUV_0000937401-mRNA-1"/>
    <property type="gene ID" value="SMUV_0000937401"/>
</dbReference>
<dbReference type="Pfam" id="PF10234">
    <property type="entry name" value="Cluap1"/>
    <property type="match status" value="2"/>
</dbReference>
<evidence type="ECO:0000256" key="7">
    <source>
        <dbReference type="SAM" id="Coils"/>
    </source>
</evidence>